<protein>
    <submittedName>
        <fullName evidence="1">Uncharacterized protein</fullName>
    </submittedName>
</protein>
<organism evidence="1 2">
    <name type="scientific">Euplotes crassus</name>
    <dbReference type="NCBI Taxonomy" id="5936"/>
    <lineage>
        <taxon>Eukaryota</taxon>
        <taxon>Sar</taxon>
        <taxon>Alveolata</taxon>
        <taxon>Ciliophora</taxon>
        <taxon>Intramacronucleata</taxon>
        <taxon>Spirotrichea</taxon>
        <taxon>Hypotrichia</taxon>
        <taxon>Euplotida</taxon>
        <taxon>Euplotidae</taxon>
        <taxon>Moneuplotes</taxon>
    </lineage>
</organism>
<dbReference type="Proteomes" id="UP001295684">
    <property type="component" value="Unassembled WGS sequence"/>
</dbReference>
<gene>
    <name evidence="1" type="ORF">ECRASSUSDP1_LOCUS26620</name>
</gene>
<comment type="caution">
    <text evidence="1">The sequence shown here is derived from an EMBL/GenBank/DDBJ whole genome shotgun (WGS) entry which is preliminary data.</text>
</comment>
<keyword evidence="2" id="KW-1185">Reference proteome</keyword>
<accession>A0AAD1Y4K4</accession>
<name>A0AAD1Y4K4_EUPCR</name>
<evidence type="ECO:0000313" key="2">
    <source>
        <dbReference type="Proteomes" id="UP001295684"/>
    </source>
</evidence>
<proteinExistence type="predicted"/>
<dbReference type="AlphaFoldDB" id="A0AAD1Y4K4"/>
<sequence length="104" mass="12350">MAEASSRENRSDYGRSISEKQAFRLYFHRFLFLTHSITITMRNTTLTYRLRGTKLIYFFIIRYTMEVDHHITRCCLRFITCVLSSLHCHHCSCLSSECHCACEE</sequence>
<dbReference type="EMBL" id="CAMPGE010027450">
    <property type="protein sequence ID" value="CAI2385078.1"/>
    <property type="molecule type" value="Genomic_DNA"/>
</dbReference>
<reference evidence="1" key="1">
    <citation type="submission" date="2023-07" db="EMBL/GenBank/DDBJ databases">
        <authorList>
            <consortium name="AG Swart"/>
            <person name="Singh M."/>
            <person name="Singh A."/>
            <person name="Seah K."/>
            <person name="Emmerich C."/>
        </authorList>
    </citation>
    <scope>NUCLEOTIDE SEQUENCE</scope>
    <source>
        <strain evidence="1">DP1</strain>
    </source>
</reference>
<evidence type="ECO:0000313" key="1">
    <source>
        <dbReference type="EMBL" id="CAI2385078.1"/>
    </source>
</evidence>